<dbReference type="GeneID" id="136806136"/>
<dbReference type="AlphaFoldDB" id="A0A7M5X0X5"/>
<keyword evidence="1" id="KW-0175">Coiled coil</keyword>
<dbReference type="EnsemblMetazoa" id="CLYHEMT016081.1">
    <property type="protein sequence ID" value="CLYHEMP016081.1"/>
    <property type="gene ID" value="CLYHEMG016081"/>
</dbReference>
<dbReference type="RefSeq" id="XP_066918804.1">
    <property type="nucleotide sequence ID" value="XM_067062703.1"/>
</dbReference>
<protein>
    <submittedName>
        <fullName evidence="3">Uncharacterized protein</fullName>
    </submittedName>
</protein>
<feature type="coiled-coil region" evidence="1">
    <location>
        <begin position="512"/>
        <end position="539"/>
    </location>
</feature>
<dbReference type="Proteomes" id="UP000594262">
    <property type="component" value="Unplaced"/>
</dbReference>
<keyword evidence="4" id="KW-1185">Reference proteome</keyword>
<accession>A0A7M5X0X5</accession>
<reference evidence="3" key="1">
    <citation type="submission" date="2021-01" db="UniProtKB">
        <authorList>
            <consortium name="EnsemblMetazoa"/>
        </authorList>
    </citation>
    <scope>IDENTIFICATION</scope>
</reference>
<feature type="coiled-coil region" evidence="1">
    <location>
        <begin position="573"/>
        <end position="607"/>
    </location>
</feature>
<feature type="region of interest" description="Disordered" evidence="2">
    <location>
        <begin position="438"/>
        <end position="501"/>
    </location>
</feature>
<evidence type="ECO:0000313" key="3">
    <source>
        <dbReference type="EnsemblMetazoa" id="CLYHEMP016081.1"/>
    </source>
</evidence>
<feature type="compositionally biased region" description="Basic and acidic residues" evidence="2">
    <location>
        <begin position="472"/>
        <end position="495"/>
    </location>
</feature>
<evidence type="ECO:0000256" key="1">
    <source>
        <dbReference type="SAM" id="Coils"/>
    </source>
</evidence>
<name>A0A7M5X0X5_9CNID</name>
<feature type="compositionally biased region" description="Polar residues" evidence="2">
    <location>
        <begin position="444"/>
        <end position="455"/>
    </location>
</feature>
<evidence type="ECO:0000256" key="2">
    <source>
        <dbReference type="SAM" id="MobiDB-lite"/>
    </source>
</evidence>
<sequence length="622" mass="72126">MDFLKLDMKTLLRSGTIMNANELYITLAAIQGELQNTVGELFAMFCLENKDGGENRHATQAFSTILKKCKDLNQLETLEYGFIKNRIYDTNDEGEMVLRDEINLKILDTLFLYDSMKNLKGFPTFQEKLQHRRRLKSCKQALHQQCCLACNHKCKKCDKKECKDDSCHPGAKCNQHPCRNCDETKEICLHSSSICCKKCETCFYCGSKMKLEVSERCNRLRLTCGLETLRKFRQLLEKLTFKDCELLLDGKHTLPGFQLCRSFRELSDYLLKAYKEVLNYMSIAEHFIKQQPLSSKDIQKKVDSLATIFKTEDRDWLLYMQHDDVIKILGFINEARAQPSEEYHYVINKIEELKSDEKFKRHRSEVMVERENGDSTGSLSRDVNFNLESVTINEIENSKSEIETNENEVFETETLNEQLINNDSQQHEEDVAVAKVTGEHEGEATSTDVTDSTTLKPELKENEGTDVTSADFRPEESARSKCESPVDYELNKQPDSKTSIHSRTDPEMIEVINNLQQSVDELKESSVTYQKELDEKLQTFELEHIETSSNVEEMNNKVLSQLSVVMEKLVTMEEQRKVEAERQQAEIEEIKKNQKKLLEMLETKQKEKASKKKHNIFKHKVH</sequence>
<evidence type="ECO:0000313" key="4">
    <source>
        <dbReference type="Proteomes" id="UP000594262"/>
    </source>
</evidence>
<organism evidence="3 4">
    <name type="scientific">Clytia hemisphaerica</name>
    <dbReference type="NCBI Taxonomy" id="252671"/>
    <lineage>
        <taxon>Eukaryota</taxon>
        <taxon>Metazoa</taxon>
        <taxon>Cnidaria</taxon>
        <taxon>Hydrozoa</taxon>
        <taxon>Hydroidolina</taxon>
        <taxon>Leptothecata</taxon>
        <taxon>Obeliida</taxon>
        <taxon>Clytiidae</taxon>
        <taxon>Clytia</taxon>
    </lineage>
</organism>
<proteinExistence type="predicted"/>